<dbReference type="CDD" id="cd06503">
    <property type="entry name" value="ATP-synt_Fo_b"/>
    <property type="match status" value="1"/>
</dbReference>
<protein>
    <recommendedName>
        <fullName evidence="5">DNA repair protein Rad26</fullName>
    </recommendedName>
</protein>
<evidence type="ECO:0008006" key="5">
    <source>
        <dbReference type="Google" id="ProtNLM"/>
    </source>
</evidence>
<evidence type="ECO:0000256" key="1">
    <source>
        <dbReference type="SAM" id="Coils"/>
    </source>
</evidence>
<evidence type="ECO:0000313" key="4">
    <source>
        <dbReference type="Proteomes" id="UP001219525"/>
    </source>
</evidence>
<organism evidence="3 4">
    <name type="scientific">Mycena pura</name>
    <dbReference type="NCBI Taxonomy" id="153505"/>
    <lineage>
        <taxon>Eukaryota</taxon>
        <taxon>Fungi</taxon>
        <taxon>Dikarya</taxon>
        <taxon>Basidiomycota</taxon>
        <taxon>Agaricomycotina</taxon>
        <taxon>Agaricomycetes</taxon>
        <taxon>Agaricomycetidae</taxon>
        <taxon>Agaricales</taxon>
        <taxon>Marasmiineae</taxon>
        <taxon>Mycenaceae</taxon>
        <taxon>Mycena</taxon>
    </lineage>
</organism>
<comment type="caution">
    <text evidence="3">The sequence shown here is derived from an EMBL/GenBank/DDBJ whole genome shotgun (WGS) entry which is preliminary data.</text>
</comment>
<dbReference type="InterPro" id="IPR033349">
    <property type="entry name" value="ATRIP"/>
</dbReference>
<dbReference type="GO" id="GO:0000077">
    <property type="term" value="P:DNA damage checkpoint signaling"/>
    <property type="evidence" value="ECO:0007669"/>
    <property type="project" value="InterPro"/>
</dbReference>
<gene>
    <name evidence="3" type="ORF">GGX14DRAFT_598835</name>
</gene>
<keyword evidence="1" id="KW-0175">Coiled coil</keyword>
<feature type="coiled-coil region" evidence="1">
    <location>
        <begin position="145"/>
        <end position="232"/>
    </location>
</feature>
<name>A0AAD6VP40_9AGAR</name>
<feature type="region of interest" description="Disordered" evidence="2">
    <location>
        <begin position="811"/>
        <end position="831"/>
    </location>
</feature>
<accession>A0AAD6VP40</accession>
<dbReference type="PANTHER" id="PTHR28594:SF1">
    <property type="entry name" value="ATR-INTERACTING PROTEIN"/>
    <property type="match status" value="1"/>
</dbReference>
<proteinExistence type="predicted"/>
<dbReference type="PANTHER" id="PTHR28594">
    <property type="entry name" value="ATR-INTERACTING PROTEIN"/>
    <property type="match status" value="1"/>
</dbReference>
<dbReference type="Proteomes" id="UP001219525">
    <property type="component" value="Unassembled WGS sequence"/>
</dbReference>
<feature type="compositionally biased region" description="Acidic residues" evidence="2">
    <location>
        <begin position="816"/>
        <end position="825"/>
    </location>
</feature>
<feature type="region of interest" description="Disordered" evidence="2">
    <location>
        <begin position="31"/>
        <end position="70"/>
    </location>
</feature>
<reference evidence="3" key="1">
    <citation type="submission" date="2023-03" db="EMBL/GenBank/DDBJ databases">
        <title>Massive genome expansion in bonnet fungi (Mycena s.s.) driven by repeated elements and novel gene families across ecological guilds.</title>
        <authorList>
            <consortium name="Lawrence Berkeley National Laboratory"/>
            <person name="Harder C.B."/>
            <person name="Miyauchi S."/>
            <person name="Viragh M."/>
            <person name="Kuo A."/>
            <person name="Thoen E."/>
            <person name="Andreopoulos B."/>
            <person name="Lu D."/>
            <person name="Skrede I."/>
            <person name="Drula E."/>
            <person name="Henrissat B."/>
            <person name="Morin E."/>
            <person name="Kohler A."/>
            <person name="Barry K."/>
            <person name="LaButti K."/>
            <person name="Morin E."/>
            <person name="Salamov A."/>
            <person name="Lipzen A."/>
            <person name="Mereny Z."/>
            <person name="Hegedus B."/>
            <person name="Baldrian P."/>
            <person name="Stursova M."/>
            <person name="Weitz H."/>
            <person name="Taylor A."/>
            <person name="Grigoriev I.V."/>
            <person name="Nagy L.G."/>
            <person name="Martin F."/>
            <person name="Kauserud H."/>
        </authorList>
    </citation>
    <scope>NUCLEOTIDE SEQUENCE</scope>
    <source>
        <strain evidence="3">9144</strain>
    </source>
</reference>
<sequence>MDGSDDYFFDDIVLDDTTLAVLDSEERKYLSQAVPPPAKRQKTDTGWKPVVRPGHANAVANDNEDLPEISVGGDGSYTVRSASRSTVLWNTHVIPLPPQRVPVASDATPHHSHPQQPLRPRGTFHPTIAHMRVPQAHDSQQVAAPEITQDQIEELRKKLQELQKENENYQKELKGATDAKLAKQGEVSILRKGMEKVAQDHAEQIAKLKQAKEEAEAKQIALQKEMNAEMERLKTQFIFKQHELDGSSRKPPLSVRSKRVSKDFFSTPIAVSTQVDGWNRTELPEHTPLPAGIARRSPSNVHDRGTPEKLKKPAKLLGFQNSFIDVTPVRAVRSRPKVDERMVFPTSPIPFPPQINDVTMNDFNDFNDDPIRLEPFAPSDETEDIGKVERFNWKAELTRIILMHSFTPNTSPTLKFLAGLTSPPESREVYSNAVTRILELVASTAQQNDYETSLSGVCRYLTVLAKTLVGTDLVGRLPVSIDALAALLNMLRSLSCSLPMFASFLLAQSSENGDDLDMLEILRGIICEHLNSAKVAHTCPALGNETVGLLESLCWDVKDSLIQRLKIICETEVLMTLLDGSQPPSLFWRATRLLVHVATSLLTKEDPKLSHDLLSSSETIHTLDRDKTKDITRLPHIERLCSYLIDASRKGSEAAEAKSHILTFFGILSVAHADVHAALVGCQALIPSLVAFSTQLTTLVWEDYESFLTDSDTTLRTIRTLNQTLFLLHHLVFGLESTFNLRHRLHYAPSRTFNGITHMFIVTFGRLSSADPPEWLDSAEKLELESMSDMAQDLLDLVIDGPEGDSIWAAYQADSGDPDTDEEDMEAKLMG</sequence>
<dbReference type="EMBL" id="JARJCW010000013">
    <property type="protein sequence ID" value="KAJ7217952.1"/>
    <property type="molecule type" value="Genomic_DNA"/>
</dbReference>
<evidence type="ECO:0000256" key="2">
    <source>
        <dbReference type="SAM" id="MobiDB-lite"/>
    </source>
</evidence>
<feature type="region of interest" description="Disordered" evidence="2">
    <location>
        <begin position="280"/>
        <end position="308"/>
    </location>
</feature>
<dbReference type="AlphaFoldDB" id="A0AAD6VP40"/>
<evidence type="ECO:0000313" key="3">
    <source>
        <dbReference type="EMBL" id="KAJ7217952.1"/>
    </source>
</evidence>
<keyword evidence="4" id="KW-1185">Reference proteome</keyword>